<dbReference type="Gene3D" id="1.10.510.10">
    <property type="entry name" value="Transferase(Phosphotransferase) domain 1"/>
    <property type="match status" value="1"/>
</dbReference>
<gene>
    <name evidence="2" type="ORF">K458DRAFT_429747</name>
</gene>
<dbReference type="PROSITE" id="PS50011">
    <property type="entry name" value="PROTEIN_KINASE_DOM"/>
    <property type="match status" value="1"/>
</dbReference>
<feature type="domain" description="Protein kinase" evidence="1">
    <location>
        <begin position="36"/>
        <end position="336"/>
    </location>
</feature>
<evidence type="ECO:0000313" key="3">
    <source>
        <dbReference type="Proteomes" id="UP000799291"/>
    </source>
</evidence>
<dbReference type="Proteomes" id="UP000799291">
    <property type="component" value="Unassembled WGS sequence"/>
</dbReference>
<dbReference type="InterPro" id="IPR011009">
    <property type="entry name" value="Kinase-like_dom_sf"/>
</dbReference>
<proteinExistence type="predicted"/>
<protein>
    <recommendedName>
        <fullName evidence="1">Protein kinase domain-containing protein</fullName>
    </recommendedName>
</protein>
<dbReference type="SUPFAM" id="SSF56112">
    <property type="entry name" value="Protein kinase-like (PK-like)"/>
    <property type="match status" value="1"/>
</dbReference>
<evidence type="ECO:0000259" key="1">
    <source>
        <dbReference type="PROSITE" id="PS50011"/>
    </source>
</evidence>
<dbReference type="OrthoDB" id="3795368at2759"/>
<organism evidence="2 3">
    <name type="scientific">Lentithecium fluviatile CBS 122367</name>
    <dbReference type="NCBI Taxonomy" id="1168545"/>
    <lineage>
        <taxon>Eukaryota</taxon>
        <taxon>Fungi</taxon>
        <taxon>Dikarya</taxon>
        <taxon>Ascomycota</taxon>
        <taxon>Pezizomycotina</taxon>
        <taxon>Dothideomycetes</taxon>
        <taxon>Pleosporomycetidae</taxon>
        <taxon>Pleosporales</taxon>
        <taxon>Massarineae</taxon>
        <taxon>Lentitheciaceae</taxon>
        <taxon>Lentithecium</taxon>
    </lineage>
</organism>
<dbReference type="AlphaFoldDB" id="A0A6G1J8E1"/>
<accession>A0A6G1J8E1</accession>
<dbReference type="GO" id="GO:0005524">
    <property type="term" value="F:ATP binding"/>
    <property type="evidence" value="ECO:0007669"/>
    <property type="project" value="InterPro"/>
</dbReference>
<sequence>MVKMNIQFEMYDPHKTNGELAAAEVDMFKSATSGKYIPIAIAGTGGSGNVFFALPKPTSNPRTTNPNIANLCTQMITVKVSNERGKRDELAREIKALTHIKSRKHGTRASIHLLHPLDYLSAEEVGANGSVWFSMTAVPGFRMVRLEDVAENDGRPLPKPLVAEEYLQLSSAVRFLHSFEVRVTKGEMQSINVMVSTTSVQSTGFPTFTLIDFGMCKNPASALECDVEWKHFCTMMHAFANAGIVTLPASLNEHGEDDRDWFVTAMGRCDMIALALGTRTRASLRGRLEGLRGKYRDGITRLEREETERVVKNVDLYYGKMSDQTILGTFWRELEE</sequence>
<reference evidence="2" key="1">
    <citation type="journal article" date="2020" name="Stud. Mycol.">
        <title>101 Dothideomycetes genomes: a test case for predicting lifestyles and emergence of pathogens.</title>
        <authorList>
            <person name="Haridas S."/>
            <person name="Albert R."/>
            <person name="Binder M."/>
            <person name="Bloem J."/>
            <person name="Labutti K."/>
            <person name="Salamov A."/>
            <person name="Andreopoulos B."/>
            <person name="Baker S."/>
            <person name="Barry K."/>
            <person name="Bills G."/>
            <person name="Bluhm B."/>
            <person name="Cannon C."/>
            <person name="Castanera R."/>
            <person name="Culley D."/>
            <person name="Daum C."/>
            <person name="Ezra D."/>
            <person name="Gonzalez J."/>
            <person name="Henrissat B."/>
            <person name="Kuo A."/>
            <person name="Liang C."/>
            <person name="Lipzen A."/>
            <person name="Lutzoni F."/>
            <person name="Magnuson J."/>
            <person name="Mondo S."/>
            <person name="Nolan M."/>
            <person name="Ohm R."/>
            <person name="Pangilinan J."/>
            <person name="Park H.-J."/>
            <person name="Ramirez L."/>
            <person name="Alfaro M."/>
            <person name="Sun H."/>
            <person name="Tritt A."/>
            <person name="Yoshinaga Y."/>
            <person name="Zwiers L.-H."/>
            <person name="Turgeon B."/>
            <person name="Goodwin S."/>
            <person name="Spatafora J."/>
            <person name="Crous P."/>
            <person name="Grigoriev I."/>
        </authorList>
    </citation>
    <scope>NUCLEOTIDE SEQUENCE</scope>
    <source>
        <strain evidence="2">CBS 122367</strain>
    </source>
</reference>
<keyword evidence="3" id="KW-1185">Reference proteome</keyword>
<dbReference type="GO" id="GO:0004672">
    <property type="term" value="F:protein kinase activity"/>
    <property type="evidence" value="ECO:0007669"/>
    <property type="project" value="InterPro"/>
</dbReference>
<name>A0A6G1J8E1_9PLEO</name>
<dbReference type="InterPro" id="IPR000719">
    <property type="entry name" value="Prot_kinase_dom"/>
</dbReference>
<evidence type="ECO:0000313" key="2">
    <source>
        <dbReference type="EMBL" id="KAF2686807.1"/>
    </source>
</evidence>
<dbReference type="EMBL" id="MU005576">
    <property type="protein sequence ID" value="KAF2686807.1"/>
    <property type="molecule type" value="Genomic_DNA"/>
</dbReference>